<dbReference type="PANTHER" id="PTHR13878">
    <property type="entry name" value="GULONOLACTONE OXIDASE"/>
    <property type="match status" value="1"/>
</dbReference>
<evidence type="ECO:0000256" key="3">
    <source>
        <dbReference type="SAM" id="Phobius"/>
    </source>
</evidence>
<dbReference type="PROSITE" id="PS51387">
    <property type="entry name" value="FAD_PCMH"/>
    <property type="match status" value="1"/>
</dbReference>
<dbReference type="Proteomes" id="UP000011096">
    <property type="component" value="Unassembled WGS sequence"/>
</dbReference>
<dbReference type="InterPro" id="IPR016169">
    <property type="entry name" value="FAD-bd_PCMH_sub2"/>
</dbReference>
<evidence type="ECO:0000313" key="6">
    <source>
        <dbReference type="EMBL" id="KAF4476373.1"/>
    </source>
</evidence>
<protein>
    <submittedName>
        <fullName evidence="6">FAD-linked oxidoreductase ZEB1</fullName>
    </submittedName>
</protein>
<comment type="similarity">
    <text evidence="1">Belongs to the oxygen-dependent FAD-linked oxidoreductase family.</text>
</comment>
<dbReference type="GeneID" id="43611680"/>
<dbReference type="InterPro" id="IPR036318">
    <property type="entry name" value="FAD-bd_PCMH-like_sf"/>
</dbReference>
<evidence type="ECO:0000256" key="1">
    <source>
        <dbReference type="ARBA" id="ARBA00005466"/>
    </source>
</evidence>
<keyword evidence="3" id="KW-0472">Membrane</keyword>
<dbReference type="RefSeq" id="XP_066007427.1">
    <property type="nucleotide sequence ID" value="XM_066153208.1"/>
</dbReference>
<keyword evidence="3" id="KW-0812">Transmembrane</keyword>
<comment type="caution">
    <text evidence="6">The sequence shown here is derived from an EMBL/GenBank/DDBJ whole genome shotgun (WGS) entry which is preliminary data.</text>
</comment>
<dbReference type="GO" id="GO:0071949">
    <property type="term" value="F:FAD binding"/>
    <property type="evidence" value="ECO:0007669"/>
    <property type="project" value="InterPro"/>
</dbReference>
<feature type="domain" description="FAD-binding PCMH-type" evidence="5">
    <location>
        <begin position="112"/>
        <end position="301"/>
    </location>
</feature>
<dbReference type="SUPFAM" id="SSF56176">
    <property type="entry name" value="FAD-binding/transporter-associated domain-like"/>
    <property type="match status" value="1"/>
</dbReference>
<dbReference type="Pfam" id="PF01565">
    <property type="entry name" value="FAD_binding_4"/>
    <property type="match status" value="1"/>
</dbReference>
<dbReference type="InterPro" id="IPR016166">
    <property type="entry name" value="FAD-bd_PCMH"/>
</dbReference>
<dbReference type="OrthoDB" id="9983560at2759"/>
<evidence type="ECO:0000256" key="2">
    <source>
        <dbReference type="ARBA" id="ARBA00023002"/>
    </source>
</evidence>
<gene>
    <name evidence="6" type="primary">ZEB1-7</name>
    <name evidence="6" type="ORF">CGGC5_v015119</name>
</gene>
<proteinExistence type="inferred from homology"/>
<dbReference type="InterPro" id="IPR006094">
    <property type="entry name" value="Oxid_FAD_bind_N"/>
</dbReference>
<reference evidence="6 7" key="1">
    <citation type="submission" date="2012-08" db="EMBL/GenBank/DDBJ databases">
        <authorList>
            <person name="Gan P.H.P."/>
            <person name="Ikeda K."/>
            <person name="Irieda H."/>
            <person name="Narusaka M."/>
            <person name="O'Connell R.J."/>
            <person name="Narusaka Y."/>
            <person name="Takano Y."/>
            <person name="Kubo Y."/>
            <person name="Shirasu K."/>
        </authorList>
    </citation>
    <scope>NUCLEOTIDE SEQUENCE [LARGE SCALE GENOMIC DNA]</scope>
    <source>
        <strain evidence="6 7">Nara gc5</strain>
    </source>
</reference>
<dbReference type="EMBL" id="ANPB02000009">
    <property type="protein sequence ID" value="KAF4476373.1"/>
    <property type="molecule type" value="Genomic_DNA"/>
</dbReference>
<evidence type="ECO:0000256" key="4">
    <source>
        <dbReference type="SAM" id="SignalP"/>
    </source>
</evidence>
<feature type="signal peptide" evidence="4">
    <location>
        <begin position="1"/>
        <end position="15"/>
    </location>
</feature>
<keyword evidence="4" id="KW-0732">Signal</keyword>
<keyword evidence="2" id="KW-0560">Oxidoreductase</keyword>
<evidence type="ECO:0000259" key="5">
    <source>
        <dbReference type="PROSITE" id="PS51387"/>
    </source>
</evidence>
<reference evidence="6 7" key="2">
    <citation type="submission" date="2020-04" db="EMBL/GenBank/DDBJ databases">
        <title>Genome sequencing and assembly of multiple isolates from the Colletotrichum gloeosporioides species complex.</title>
        <authorList>
            <person name="Gan P."/>
            <person name="Shirasu K."/>
        </authorList>
    </citation>
    <scope>NUCLEOTIDE SEQUENCE [LARGE SCALE GENOMIC DNA]</scope>
    <source>
        <strain evidence="6 7">Nara gc5</strain>
    </source>
</reference>
<dbReference type="Pfam" id="PF08031">
    <property type="entry name" value="BBE"/>
    <property type="match status" value="1"/>
</dbReference>
<name>A0A7J6IJQ8_COLFN</name>
<evidence type="ECO:0000313" key="7">
    <source>
        <dbReference type="Proteomes" id="UP000011096"/>
    </source>
</evidence>
<dbReference type="GO" id="GO:0016491">
    <property type="term" value="F:oxidoreductase activity"/>
    <property type="evidence" value="ECO:0007669"/>
    <property type="project" value="UniProtKB-KW"/>
</dbReference>
<sequence length="583" mass="62616">MKIILLFLLASTALAATYPRPAACRYISGDPGWPSSSVWNRLNATVGGRLLATNPLAHSCHDPTYSDDTCTSLRKQWGQPNLQIPYPAEFLSPWFQNQSCVPFTPRSSACELGNYASYSINVTGPNDIISGLKFAQQNNVRLVIKNTGHEYVLLLIMALIISIWTGKGALSLWTHNLKDKRFIASYKSSYYKGPAIKLGAGVQGGEAATFAHQNGGYRVVAGSCPTVGLVGGYTQGGGHSSLSGIYGLGADNVLEWEVITATGQHLTATPEKNTDLYWALSGGGPGTYGVVVSMTTRVFPDAPTGAASYSFSIASTGNKEDAYWNAVTTFHAQLPPLLDQGVYVTYSVTNNTFYIIAIIAPSHNQTGLNTLMQPMLTALSQQNGLSAQSLGLNTFGTSNVYDILATNVWPVLQDASLVAAQGGRLITRANLNANLTGVMSAMRSITTGGTFYLACTAINTTTAQGVPPIAKNAVLPAWRDTSLNCLVGTAWAWGQSWDPVPGWQKELLDRVLPTIEAVTPNSGAYLNEANFAQRDWQGQFYGKNYQKLVAIKKKYDPQDLFYAVSAVGSEAWAADGQGRLCRT</sequence>
<dbReference type="InterPro" id="IPR012951">
    <property type="entry name" value="BBE"/>
</dbReference>
<organism evidence="6 7">
    <name type="scientific">Colletotrichum fructicola (strain Nara gc5)</name>
    <name type="common">Anthracnose fungus</name>
    <name type="synonym">Colletotrichum gloeosporioides (strain Nara gc5)</name>
    <dbReference type="NCBI Taxonomy" id="1213859"/>
    <lineage>
        <taxon>Eukaryota</taxon>
        <taxon>Fungi</taxon>
        <taxon>Dikarya</taxon>
        <taxon>Ascomycota</taxon>
        <taxon>Pezizomycotina</taxon>
        <taxon>Sordariomycetes</taxon>
        <taxon>Hypocreomycetidae</taxon>
        <taxon>Glomerellales</taxon>
        <taxon>Glomerellaceae</taxon>
        <taxon>Colletotrichum</taxon>
        <taxon>Colletotrichum gloeosporioides species complex</taxon>
    </lineage>
</organism>
<feature type="transmembrane region" description="Helical" evidence="3">
    <location>
        <begin position="151"/>
        <end position="173"/>
    </location>
</feature>
<keyword evidence="7" id="KW-1185">Reference proteome</keyword>
<accession>A0A7J6IJQ8</accession>
<dbReference type="InParanoid" id="A0A7J6IJQ8"/>
<dbReference type="AlphaFoldDB" id="A0A7J6IJQ8"/>
<keyword evidence="3" id="KW-1133">Transmembrane helix</keyword>
<dbReference type="PANTHER" id="PTHR13878:SF91">
    <property type="entry name" value="FAD BINDING DOMAIN PROTEIN (AFU_ORTHOLOGUE AFUA_6G12070)-RELATED"/>
    <property type="match status" value="1"/>
</dbReference>
<dbReference type="InterPro" id="IPR050432">
    <property type="entry name" value="FAD-linked_Oxidoreductases_BP"/>
</dbReference>
<feature type="chain" id="PRO_5029528579" evidence="4">
    <location>
        <begin position="16"/>
        <end position="583"/>
    </location>
</feature>
<dbReference type="Gene3D" id="3.30.465.10">
    <property type="match status" value="2"/>
</dbReference>